<reference evidence="4" key="1">
    <citation type="journal article" date="2019" name="Int. J. Syst. Evol. Microbiol.">
        <title>The Global Catalogue of Microorganisms (GCM) 10K type strain sequencing project: providing services to taxonomists for standard genome sequencing and annotation.</title>
        <authorList>
            <consortium name="The Broad Institute Genomics Platform"/>
            <consortium name="The Broad Institute Genome Sequencing Center for Infectious Disease"/>
            <person name="Wu L."/>
            <person name="Ma J."/>
        </authorList>
    </citation>
    <scope>NUCLEOTIDE SEQUENCE [LARGE SCALE GENOMIC DNA]</scope>
    <source>
        <strain evidence="4">NCAIM B.02333</strain>
    </source>
</reference>
<protein>
    <recommendedName>
        <fullName evidence="5">Lipoprotein</fullName>
    </recommendedName>
</protein>
<evidence type="ECO:0008006" key="5">
    <source>
        <dbReference type="Google" id="ProtNLM"/>
    </source>
</evidence>
<proteinExistence type="predicted"/>
<keyword evidence="4" id="KW-1185">Reference proteome</keyword>
<feature type="compositionally biased region" description="Acidic residues" evidence="1">
    <location>
        <begin position="170"/>
        <end position="191"/>
    </location>
</feature>
<dbReference type="Proteomes" id="UP001595685">
    <property type="component" value="Unassembled WGS sequence"/>
</dbReference>
<dbReference type="RefSeq" id="WP_340294704.1">
    <property type="nucleotide sequence ID" value="NZ_JBBEOI010000177.1"/>
</dbReference>
<dbReference type="EMBL" id="JBHRWW010000001">
    <property type="protein sequence ID" value="MFC3687143.1"/>
    <property type="molecule type" value="Genomic_DNA"/>
</dbReference>
<evidence type="ECO:0000256" key="2">
    <source>
        <dbReference type="SAM" id="SignalP"/>
    </source>
</evidence>
<feature type="compositionally biased region" description="Low complexity" evidence="1">
    <location>
        <begin position="192"/>
        <end position="223"/>
    </location>
</feature>
<feature type="region of interest" description="Disordered" evidence="1">
    <location>
        <begin position="159"/>
        <end position="236"/>
    </location>
</feature>
<comment type="caution">
    <text evidence="3">The sequence shown here is derived from an EMBL/GenBank/DDBJ whole genome shotgun (WGS) entry which is preliminary data.</text>
</comment>
<evidence type="ECO:0000313" key="3">
    <source>
        <dbReference type="EMBL" id="MFC3687143.1"/>
    </source>
</evidence>
<accession>A0ABV7WD49</accession>
<keyword evidence="2" id="KW-0732">Signal</keyword>
<feature type="chain" id="PRO_5047027956" description="Lipoprotein" evidence="2">
    <location>
        <begin position="31"/>
        <end position="236"/>
    </location>
</feature>
<evidence type="ECO:0000256" key="1">
    <source>
        <dbReference type="SAM" id="MobiDB-lite"/>
    </source>
</evidence>
<name>A0ABV7WD49_9MICO</name>
<feature type="signal peptide" evidence="2">
    <location>
        <begin position="1"/>
        <end position="30"/>
    </location>
</feature>
<organism evidence="3 4">
    <name type="scientific">Aquipuribacter hungaricus</name>
    <dbReference type="NCBI Taxonomy" id="545624"/>
    <lineage>
        <taxon>Bacteria</taxon>
        <taxon>Bacillati</taxon>
        <taxon>Actinomycetota</taxon>
        <taxon>Actinomycetes</taxon>
        <taxon>Micrococcales</taxon>
        <taxon>Intrasporangiaceae</taxon>
        <taxon>Aquipuribacter</taxon>
    </lineage>
</organism>
<evidence type="ECO:0000313" key="4">
    <source>
        <dbReference type="Proteomes" id="UP001595685"/>
    </source>
</evidence>
<gene>
    <name evidence="3" type="ORF">ACFOLH_02170</name>
</gene>
<sequence>MTSLTPARRRPAALLAVTSAGLLLSGCSLNAPNTAIQPYAPADGLQAELGEVLVRNMLVVSEGEGEPGLLVGALVNRGQEDVTVSLEVGETSVEVDVPVGVSVALGTEQDRPDGEIGSIASEVVEIDEVEPASGGNLELTVTAPAGSAVLQVPVLPPTGAYDGYAPGDTSDGDGSEQDAAVDEQEESEEQEGSGAEPSGEPTDGSSAEPSGEPSGESSAAPGELGVAEPSDPAGQG</sequence>